<organism evidence="3">
    <name type="scientific">marine sediment metagenome</name>
    <dbReference type="NCBI Taxonomy" id="412755"/>
    <lineage>
        <taxon>unclassified sequences</taxon>
        <taxon>metagenomes</taxon>
        <taxon>ecological metagenomes</taxon>
    </lineage>
</organism>
<keyword evidence="1" id="KW-0378">Hydrolase</keyword>
<name>A0A0F9JBV7_9ZZZZ</name>
<accession>A0A0F9JBV7</accession>
<dbReference type="AlphaFoldDB" id="A0A0F9JBV7"/>
<reference evidence="3" key="1">
    <citation type="journal article" date="2015" name="Nature">
        <title>Complex archaea that bridge the gap between prokaryotes and eukaryotes.</title>
        <authorList>
            <person name="Spang A."/>
            <person name="Saw J.H."/>
            <person name="Jorgensen S.L."/>
            <person name="Zaremba-Niedzwiedzka K."/>
            <person name="Martijn J."/>
            <person name="Lind A.E."/>
            <person name="van Eijk R."/>
            <person name="Schleper C."/>
            <person name="Guy L."/>
            <person name="Ettema T.J."/>
        </authorList>
    </citation>
    <scope>NUCLEOTIDE SEQUENCE</scope>
</reference>
<feature type="non-terminal residue" evidence="3">
    <location>
        <position position="1"/>
    </location>
</feature>
<gene>
    <name evidence="3" type="ORF">LCGC14_1843100</name>
</gene>
<dbReference type="PROSITE" id="PS00893">
    <property type="entry name" value="NUDIX_BOX"/>
    <property type="match status" value="1"/>
</dbReference>
<evidence type="ECO:0000259" key="2">
    <source>
        <dbReference type="Pfam" id="PF00293"/>
    </source>
</evidence>
<dbReference type="GO" id="GO:0016787">
    <property type="term" value="F:hydrolase activity"/>
    <property type="evidence" value="ECO:0007669"/>
    <property type="project" value="UniProtKB-KW"/>
</dbReference>
<dbReference type="EMBL" id="LAZR01018397">
    <property type="protein sequence ID" value="KKL96572.1"/>
    <property type="molecule type" value="Genomic_DNA"/>
</dbReference>
<feature type="domain" description="Nudix hydrolase" evidence="2">
    <location>
        <begin position="26"/>
        <end position="79"/>
    </location>
</feature>
<protein>
    <recommendedName>
        <fullName evidence="2">Nudix hydrolase domain-containing protein</fullName>
    </recommendedName>
</protein>
<evidence type="ECO:0000256" key="1">
    <source>
        <dbReference type="ARBA" id="ARBA00022801"/>
    </source>
</evidence>
<proteinExistence type="predicted"/>
<dbReference type="SUPFAM" id="SSF55811">
    <property type="entry name" value="Nudix"/>
    <property type="match status" value="1"/>
</dbReference>
<dbReference type="InterPro" id="IPR020084">
    <property type="entry name" value="NUDIX_hydrolase_CS"/>
</dbReference>
<comment type="caution">
    <text evidence="3">The sequence shown here is derived from an EMBL/GenBank/DDBJ whole genome shotgun (WGS) entry which is preliminary data.</text>
</comment>
<evidence type="ECO:0000313" key="3">
    <source>
        <dbReference type="EMBL" id="KKL96572.1"/>
    </source>
</evidence>
<sequence length="143" mass="16199">MLTKYVLGFAFDLPEEIAYGDMNTQVGLIRKVRPEWQSGYLNGIGGHIEEGETAHQAMVREFKEETGLFVPNWSGVTVMSNDYFNLAVFKAFNVPLNDMESLTDEAIGIYRAHDLQSDVIFNLRWLIPLSLDPQMYSSSVVCK</sequence>
<dbReference type="Pfam" id="PF00293">
    <property type="entry name" value="NUDIX"/>
    <property type="match status" value="1"/>
</dbReference>
<dbReference type="InterPro" id="IPR000086">
    <property type="entry name" value="NUDIX_hydrolase_dom"/>
</dbReference>
<dbReference type="InterPro" id="IPR015797">
    <property type="entry name" value="NUDIX_hydrolase-like_dom_sf"/>
</dbReference>
<dbReference type="Gene3D" id="3.90.79.10">
    <property type="entry name" value="Nucleoside Triphosphate Pyrophosphohydrolase"/>
    <property type="match status" value="1"/>
</dbReference>